<gene>
    <name evidence="3" type="ORF">SCF082_LOCUS42146</name>
</gene>
<feature type="region of interest" description="Disordered" evidence="2">
    <location>
        <begin position="30"/>
        <end position="49"/>
    </location>
</feature>
<feature type="compositionally biased region" description="Low complexity" evidence="2">
    <location>
        <begin position="30"/>
        <end position="40"/>
    </location>
</feature>
<evidence type="ECO:0000313" key="4">
    <source>
        <dbReference type="Proteomes" id="UP001642464"/>
    </source>
</evidence>
<accession>A0ABP0QM83</accession>
<evidence type="ECO:0000313" key="3">
    <source>
        <dbReference type="EMBL" id="CAK9089326.1"/>
    </source>
</evidence>
<keyword evidence="4" id="KW-1185">Reference proteome</keyword>
<feature type="region of interest" description="Disordered" evidence="2">
    <location>
        <begin position="66"/>
        <end position="88"/>
    </location>
</feature>
<evidence type="ECO:0000256" key="2">
    <source>
        <dbReference type="SAM" id="MobiDB-lite"/>
    </source>
</evidence>
<organism evidence="3 4">
    <name type="scientific">Durusdinium trenchii</name>
    <dbReference type="NCBI Taxonomy" id="1381693"/>
    <lineage>
        <taxon>Eukaryota</taxon>
        <taxon>Sar</taxon>
        <taxon>Alveolata</taxon>
        <taxon>Dinophyceae</taxon>
        <taxon>Suessiales</taxon>
        <taxon>Symbiodiniaceae</taxon>
        <taxon>Durusdinium</taxon>
    </lineage>
</organism>
<comment type="caution">
    <text evidence="3">The sequence shown here is derived from an EMBL/GenBank/DDBJ whole genome shotgun (WGS) entry which is preliminary data.</text>
</comment>
<reference evidence="3 4" key="1">
    <citation type="submission" date="2024-02" db="EMBL/GenBank/DDBJ databases">
        <authorList>
            <person name="Chen Y."/>
            <person name="Shah S."/>
            <person name="Dougan E. K."/>
            <person name="Thang M."/>
            <person name="Chan C."/>
        </authorList>
    </citation>
    <scope>NUCLEOTIDE SEQUENCE [LARGE SCALE GENOMIC DNA]</scope>
</reference>
<keyword evidence="1" id="KW-0175">Coiled coil</keyword>
<sequence>MKVERVNARTQLAAMRQELAQELAAARASEASAQQRWSSELRQQQETAAHEVAMLRSSLHEMTLEAKQAQRDAASAKDAAASSAQSAREGLQREVEAVRLAEALRRDEQVAEVLSRLEGEHFRLSVEVAQEARLRAEAEEEALELQQKLHGLRSLLERRAEEVAVEQERSLPEEDERVVQAAVQTEDATVQGVDCDEAQREGWALRLNDLETQLILARKGEGGRSDDEIPLRG</sequence>
<evidence type="ECO:0000256" key="1">
    <source>
        <dbReference type="SAM" id="Coils"/>
    </source>
</evidence>
<dbReference type="EMBL" id="CAXAMM010039829">
    <property type="protein sequence ID" value="CAK9089326.1"/>
    <property type="molecule type" value="Genomic_DNA"/>
</dbReference>
<name>A0ABP0QM83_9DINO</name>
<dbReference type="Proteomes" id="UP001642464">
    <property type="component" value="Unassembled WGS sequence"/>
</dbReference>
<feature type="compositionally biased region" description="Low complexity" evidence="2">
    <location>
        <begin position="71"/>
        <end position="88"/>
    </location>
</feature>
<feature type="coiled-coil region" evidence="1">
    <location>
        <begin position="126"/>
        <end position="155"/>
    </location>
</feature>
<proteinExistence type="predicted"/>
<protein>
    <submittedName>
        <fullName evidence="3">Uncharacterized protein</fullName>
    </submittedName>
</protein>